<sequence length="183" mass="19251">MSGKVWALTGVVGDGRRRLGGGRLALRGQLERGELADGVVDVAALLQDGGHVLVHLGGELVDESNELLGLLNVERETPQVQELPDERVTGPVPLVPVRAAALRDVRVVAVSSLPPFVGRNWAEDGWSRQADLGHANLAGGRRGAWTVRESCARAVRENTAGGVKHSSLGAVPSHLTMEPAEGS</sequence>
<dbReference type="RefSeq" id="XP_002505777.1">
    <property type="nucleotide sequence ID" value="XM_002505731.1"/>
</dbReference>
<evidence type="ECO:0000313" key="2">
    <source>
        <dbReference type="EMBL" id="ACO67035.1"/>
    </source>
</evidence>
<reference evidence="2 3" key="1">
    <citation type="journal article" date="2009" name="Science">
        <title>Green evolution and dynamic adaptations revealed by genomes of the marine picoeukaryotes Micromonas.</title>
        <authorList>
            <person name="Worden A.Z."/>
            <person name="Lee J.H."/>
            <person name="Mock T."/>
            <person name="Rouze P."/>
            <person name="Simmons M.P."/>
            <person name="Aerts A.L."/>
            <person name="Allen A.E."/>
            <person name="Cuvelier M.L."/>
            <person name="Derelle E."/>
            <person name="Everett M.V."/>
            <person name="Foulon E."/>
            <person name="Grimwood J."/>
            <person name="Gundlach H."/>
            <person name="Henrissat B."/>
            <person name="Napoli C."/>
            <person name="McDonald S.M."/>
            <person name="Parker M.S."/>
            <person name="Rombauts S."/>
            <person name="Salamov A."/>
            <person name="Von Dassow P."/>
            <person name="Badger J.H."/>
            <person name="Coutinho P.M."/>
            <person name="Demir E."/>
            <person name="Dubchak I."/>
            <person name="Gentemann C."/>
            <person name="Eikrem W."/>
            <person name="Gready J.E."/>
            <person name="John U."/>
            <person name="Lanier W."/>
            <person name="Lindquist E.A."/>
            <person name="Lucas S."/>
            <person name="Mayer K.F."/>
            <person name="Moreau H."/>
            <person name="Not F."/>
            <person name="Otillar R."/>
            <person name="Panaud O."/>
            <person name="Pangilinan J."/>
            <person name="Paulsen I."/>
            <person name="Piegu B."/>
            <person name="Poliakov A."/>
            <person name="Robbens S."/>
            <person name="Schmutz J."/>
            <person name="Toulza E."/>
            <person name="Wyss T."/>
            <person name="Zelensky A."/>
            <person name="Zhou K."/>
            <person name="Armbrust E.V."/>
            <person name="Bhattacharya D."/>
            <person name="Goodenough U.W."/>
            <person name="Van de Peer Y."/>
            <person name="Grigoriev I.V."/>
        </authorList>
    </citation>
    <scope>NUCLEOTIDE SEQUENCE [LARGE SCALE GENOMIC DNA]</scope>
    <source>
        <strain evidence="3">RCC299 / NOUM17</strain>
    </source>
</reference>
<accession>C1EF57</accession>
<keyword evidence="3" id="KW-1185">Reference proteome</keyword>
<dbReference type="EMBL" id="CP001331">
    <property type="protein sequence ID" value="ACO67035.1"/>
    <property type="molecule type" value="Genomic_DNA"/>
</dbReference>
<evidence type="ECO:0000313" key="3">
    <source>
        <dbReference type="Proteomes" id="UP000002009"/>
    </source>
</evidence>
<gene>
    <name evidence="2" type="ORF">MICPUN_54686</name>
</gene>
<name>C1EF57_MICCC</name>
<evidence type="ECO:0000256" key="1">
    <source>
        <dbReference type="SAM" id="MobiDB-lite"/>
    </source>
</evidence>
<proteinExistence type="predicted"/>
<feature type="region of interest" description="Disordered" evidence="1">
    <location>
        <begin position="163"/>
        <end position="183"/>
    </location>
</feature>
<dbReference type="InParanoid" id="C1EF57"/>
<dbReference type="KEGG" id="mis:MICPUN_54686"/>
<organism evidence="2 3">
    <name type="scientific">Micromonas commoda (strain RCC299 / NOUM17 / CCMP2709)</name>
    <name type="common">Picoplanktonic green alga</name>
    <dbReference type="NCBI Taxonomy" id="296587"/>
    <lineage>
        <taxon>Eukaryota</taxon>
        <taxon>Viridiplantae</taxon>
        <taxon>Chlorophyta</taxon>
        <taxon>Mamiellophyceae</taxon>
        <taxon>Mamiellales</taxon>
        <taxon>Mamiellaceae</taxon>
        <taxon>Micromonas</taxon>
    </lineage>
</organism>
<protein>
    <submittedName>
        <fullName evidence="2">Uncharacterized protein</fullName>
    </submittedName>
</protein>
<dbReference type="AlphaFoldDB" id="C1EF57"/>
<dbReference type="GeneID" id="8248706"/>
<dbReference type="Proteomes" id="UP000002009">
    <property type="component" value="Chromosome 13"/>
</dbReference>